<protein>
    <submittedName>
        <fullName evidence="2">Uncharacterized protein</fullName>
    </submittedName>
</protein>
<dbReference type="InterPro" id="IPR036537">
    <property type="entry name" value="Adaptor_Cbl_N_dom_sf"/>
</dbReference>
<gene>
    <name evidence="2" type="ORF">AAE3_LOCUS10995</name>
</gene>
<dbReference type="InterPro" id="IPR059179">
    <property type="entry name" value="MLKL-like_MCAfunc"/>
</dbReference>
<evidence type="ECO:0000313" key="3">
    <source>
        <dbReference type="Proteomes" id="UP000467700"/>
    </source>
</evidence>
<accession>A0A8S0WG81</accession>
<evidence type="ECO:0000256" key="1">
    <source>
        <dbReference type="SAM" id="MobiDB-lite"/>
    </source>
</evidence>
<dbReference type="OrthoDB" id="192148at2759"/>
<dbReference type="EMBL" id="CACVBS010000069">
    <property type="protein sequence ID" value="CAA7268680.1"/>
    <property type="molecule type" value="Genomic_DNA"/>
</dbReference>
<dbReference type="AlphaFoldDB" id="A0A8S0WG81"/>
<organism evidence="2 3">
    <name type="scientific">Cyclocybe aegerita</name>
    <name type="common">Black poplar mushroom</name>
    <name type="synonym">Agrocybe aegerita</name>
    <dbReference type="NCBI Taxonomy" id="1973307"/>
    <lineage>
        <taxon>Eukaryota</taxon>
        <taxon>Fungi</taxon>
        <taxon>Dikarya</taxon>
        <taxon>Basidiomycota</taxon>
        <taxon>Agaricomycotina</taxon>
        <taxon>Agaricomycetes</taxon>
        <taxon>Agaricomycetidae</taxon>
        <taxon>Agaricales</taxon>
        <taxon>Agaricineae</taxon>
        <taxon>Bolbitiaceae</taxon>
        <taxon>Cyclocybe</taxon>
    </lineage>
</organism>
<dbReference type="GO" id="GO:0007166">
    <property type="term" value="P:cell surface receptor signaling pathway"/>
    <property type="evidence" value="ECO:0007669"/>
    <property type="project" value="InterPro"/>
</dbReference>
<feature type="region of interest" description="Disordered" evidence="1">
    <location>
        <begin position="241"/>
        <end position="260"/>
    </location>
</feature>
<reference evidence="2 3" key="1">
    <citation type="submission" date="2020-01" db="EMBL/GenBank/DDBJ databases">
        <authorList>
            <person name="Gupta K D."/>
        </authorList>
    </citation>
    <scope>NUCLEOTIDE SEQUENCE [LARGE SCALE GENOMIC DNA]</scope>
</reference>
<feature type="compositionally biased region" description="Polar residues" evidence="1">
    <location>
        <begin position="269"/>
        <end position="279"/>
    </location>
</feature>
<feature type="compositionally biased region" description="Basic and acidic residues" evidence="1">
    <location>
        <begin position="290"/>
        <end position="300"/>
    </location>
</feature>
<dbReference type="Gene3D" id="1.20.930.20">
    <property type="entry name" value="Adaptor protein Cbl, N-terminal domain"/>
    <property type="match status" value="1"/>
</dbReference>
<dbReference type="Proteomes" id="UP000467700">
    <property type="component" value="Unassembled WGS sequence"/>
</dbReference>
<dbReference type="CDD" id="cd21037">
    <property type="entry name" value="MLKL_NTD"/>
    <property type="match status" value="1"/>
</dbReference>
<sequence>MHNRIGWLDSPTYFLLDIVEEAAEFSSLPNYLTLAASTTLKIVNEGQNAKNNVANLRVLAQSAIAIVALLWRSSRIAESSDIWHQQTHQLIQELVTSLCGILELVEETKKGNIIFSIFKNHKSASQIKRYRNRLQSCMLKVASHPAIQDVLGCFTSPAPSPMSAPVVRKKVKVKTGHTFRQVFKMRPPSADDSAQARVAEQLERWTEKEVEEVGIKRRKEALWLREERRLRKDKIGPNLVESYEEETERQYAGPSRLREGIEDQVKAIPTSSRTAFTKQRQPRIEVLNNEEPKPKPKLLERQSGYENDGSKGESEGSPDGSLNVIPHGAGRSQGPPEYAEDRELWRAGMSPAGGAYFPPPSPASSVVHLIYPVGYLQTTSIIALPASASVSVPSFFTAPPMQLSPLMVAGGMYPAAVPISVDQSSGGGPIATTSYGSVDDRGNVRSARKREWLYHSVQPLAGTR</sequence>
<evidence type="ECO:0000313" key="2">
    <source>
        <dbReference type="EMBL" id="CAA7268680.1"/>
    </source>
</evidence>
<name>A0A8S0WG81_CYCAE</name>
<comment type="caution">
    <text evidence="2">The sequence shown here is derived from an EMBL/GenBank/DDBJ whole genome shotgun (WGS) entry which is preliminary data.</text>
</comment>
<keyword evidence="3" id="KW-1185">Reference proteome</keyword>
<proteinExistence type="predicted"/>
<feature type="region of interest" description="Disordered" evidence="1">
    <location>
        <begin position="267"/>
        <end position="337"/>
    </location>
</feature>